<keyword evidence="3" id="KW-0067">ATP-binding</keyword>
<gene>
    <name evidence="6" type="ORF">LP52_20155</name>
</gene>
<evidence type="ECO:0000256" key="2">
    <source>
        <dbReference type="ARBA" id="ARBA00022741"/>
    </source>
</evidence>
<feature type="domain" description="DALR anticodon binding" evidence="5">
    <location>
        <begin position="261"/>
        <end position="391"/>
    </location>
</feature>
<dbReference type="AlphaFoldDB" id="A0A0C2FDR8"/>
<evidence type="ECO:0000259" key="5">
    <source>
        <dbReference type="SMART" id="SM00836"/>
    </source>
</evidence>
<dbReference type="Pfam" id="PF05746">
    <property type="entry name" value="DALR_1"/>
    <property type="match status" value="1"/>
</dbReference>
<evidence type="ECO:0000256" key="4">
    <source>
        <dbReference type="SAM" id="MobiDB-lite"/>
    </source>
</evidence>
<keyword evidence="2" id="KW-0547">Nucleotide-binding</keyword>
<protein>
    <recommendedName>
        <fullName evidence="5">DALR anticodon binding domain-containing protein</fullName>
    </recommendedName>
</protein>
<organism evidence="6 7">
    <name type="scientific">Streptomonospora alba</name>
    <dbReference type="NCBI Taxonomy" id="183763"/>
    <lineage>
        <taxon>Bacteria</taxon>
        <taxon>Bacillati</taxon>
        <taxon>Actinomycetota</taxon>
        <taxon>Actinomycetes</taxon>
        <taxon>Streptosporangiales</taxon>
        <taxon>Nocardiopsidaceae</taxon>
        <taxon>Streptomonospora</taxon>
    </lineage>
</organism>
<dbReference type="OrthoDB" id="9803211at2"/>
<evidence type="ECO:0000256" key="1">
    <source>
        <dbReference type="ARBA" id="ARBA00022598"/>
    </source>
</evidence>
<reference evidence="7" key="1">
    <citation type="journal article" date="2015" name="Chem. Biol.">
        <title>Structure, bioactivity, and resistance mechanism of streptomonomicin, an unusual lasso Peptide from an understudied halophilic actinomycete.</title>
        <authorList>
            <person name="Metelev M."/>
            <person name="Tietz J.I."/>
            <person name="Melby J.O."/>
            <person name="Blair P.M."/>
            <person name="Zhu L."/>
            <person name="Livnat I."/>
            <person name="Severinov K."/>
            <person name="Mitchell D.A."/>
        </authorList>
    </citation>
    <scope>NUCLEOTIDE SEQUENCE [LARGE SCALE GENOMIC DNA]</scope>
    <source>
        <strain evidence="7">YIM 90003</strain>
    </source>
</reference>
<evidence type="ECO:0000313" key="6">
    <source>
        <dbReference type="EMBL" id="KIH97314.1"/>
    </source>
</evidence>
<evidence type="ECO:0000313" key="7">
    <source>
        <dbReference type="Proteomes" id="UP000031675"/>
    </source>
</evidence>
<comment type="caution">
    <text evidence="6">The sequence shown here is derived from an EMBL/GenBank/DDBJ whole genome shotgun (WGS) entry which is preliminary data.</text>
</comment>
<dbReference type="GO" id="GO:0004814">
    <property type="term" value="F:arginine-tRNA ligase activity"/>
    <property type="evidence" value="ECO:0007669"/>
    <property type="project" value="InterPro"/>
</dbReference>
<feature type="compositionally biased region" description="Basic and acidic residues" evidence="4">
    <location>
        <begin position="123"/>
        <end position="132"/>
    </location>
</feature>
<keyword evidence="1" id="KW-0436">Ligase</keyword>
<dbReference type="Proteomes" id="UP000031675">
    <property type="component" value="Unassembled WGS sequence"/>
</dbReference>
<sequence>MDALLRSAVAAAAECPLESVPPAEPRRVASAGGAQYSTALPLRLAGSLGVSASGVAETAAALLRGVARVDGARVQRGGFVALDVASEARAAMVHTAAADGAAFLGDYLGYLRGLGRLDVTEPDRAAPADERASAAPLPPPSPLHGAATAEEARRLAREDARRRMRALAGHPGAEADGACIAVQPGDVSWREPCIDSGGGDTPAGRLLAVIGEAGARVAFCRAAAERPRAGEETGPGLPAVPTAEHPGAWALGTRANPAFVLRYAHAHAVSSLRWAGEAQAAAATAAAPALAPVPLEEPAAAALAGALYDGPLVLHAARRRSEPHMLVRYLEGVAAAYHEWRGSGGLAVEAAVESAGGGSAPALGRMRLCAAAAGVLHAGLSLLGVPAPTRL</sequence>
<dbReference type="EMBL" id="JROO01000040">
    <property type="protein sequence ID" value="KIH97314.1"/>
    <property type="molecule type" value="Genomic_DNA"/>
</dbReference>
<dbReference type="GO" id="GO:0005524">
    <property type="term" value="F:ATP binding"/>
    <property type="evidence" value="ECO:0007669"/>
    <property type="project" value="UniProtKB-KW"/>
</dbReference>
<feature type="region of interest" description="Disordered" evidence="4">
    <location>
        <begin position="123"/>
        <end position="147"/>
    </location>
</feature>
<dbReference type="InterPro" id="IPR009080">
    <property type="entry name" value="tRNAsynth_Ia_anticodon-bd"/>
</dbReference>
<accession>A0A0C2FDR8</accession>
<evidence type="ECO:0000256" key="3">
    <source>
        <dbReference type="ARBA" id="ARBA00022840"/>
    </source>
</evidence>
<dbReference type="SMART" id="SM00836">
    <property type="entry name" value="DALR_1"/>
    <property type="match status" value="1"/>
</dbReference>
<dbReference type="SUPFAM" id="SSF47323">
    <property type="entry name" value="Anticodon-binding domain of a subclass of class I aminoacyl-tRNA synthetases"/>
    <property type="match status" value="1"/>
</dbReference>
<proteinExistence type="predicted"/>
<dbReference type="Gene3D" id="1.10.730.10">
    <property type="entry name" value="Isoleucyl-tRNA Synthetase, Domain 1"/>
    <property type="match status" value="1"/>
</dbReference>
<dbReference type="GO" id="GO:0006420">
    <property type="term" value="P:arginyl-tRNA aminoacylation"/>
    <property type="evidence" value="ECO:0007669"/>
    <property type="project" value="InterPro"/>
</dbReference>
<dbReference type="InterPro" id="IPR008909">
    <property type="entry name" value="DALR_anticod-bd"/>
</dbReference>
<keyword evidence="7" id="KW-1185">Reference proteome</keyword>
<name>A0A0C2FDR8_9ACTN</name>
<dbReference type="STRING" id="183763.LP52_20155"/>